<evidence type="ECO:0000256" key="2">
    <source>
        <dbReference type="ARBA" id="ARBA00022741"/>
    </source>
</evidence>
<dbReference type="Pfam" id="PF06689">
    <property type="entry name" value="zf-C4_ClpX"/>
    <property type="match status" value="1"/>
</dbReference>
<evidence type="ECO:0000313" key="10">
    <source>
        <dbReference type="Proteomes" id="UP000642819"/>
    </source>
</evidence>
<dbReference type="NCBIfam" id="TIGR00382">
    <property type="entry name" value="clpX"/>
    <property type="match status" value="1"/>
</dbReference>
<dbReference type="InterPro" id="IPR059188">
    <property type="entry name" value="Znf_CLPX-like"/>
</dbReference>
<dbReference type="Pfam" id="PF07724">
    <property type="entry name" value="AAA_2"/>
    <property type="match status" value="1"/>
</dbReference>
<protein>
    <recommendedName>
        <fullName evidence="6">ATP-dependent Clp protease ATP-binding subunit ClpX</fullName>
    </recommendedName>
</protein>
<dbReference type="SMART" id="SM01086">
    <property type="entry name" value="ClpB_D2-small"/>
    <property type="match status" value="1"/>
</dbReference>
<dbReference type="NCBIfam" id="NF003745">
    <property type="entry name" value="PRK05342.1"/>
    <property type="match status" value="1"/>
</dbReference>
<dbReference type="HAMAP" id="MF_00175">
    <property type="entry name" value="ClpX"/>
    <property type="match status" value="1"/>
</dbReference>
<evidence type="ECO:0000313" key="9">
    <source>
        <dbReference type="EMBL" id="GHD01823.1"/>
    </source>
</evidence>
<dbReference type="Gene3D" id="1.10.8.60">
    <property type="match status" value="1"/>
</dbReference>
<dbReference type="PANTHER" id="PTHR48102:SF7">
    <property type="entry name" value="ATP-DEPENDENT CLP PROTEASE ATP-BINDING SUBUNIT CLPX-LIKE, MITOCHONDRIAL"/>
    <property type="match status" value="1"/>
</dbReference>
<keyword evidence="4 6" id="KW-0067">ATP-binding</keyword>
<keyword evidence="5 6" id="KW-0143">Chaperone</keyword>
<keyword evidence="1 6" id="KW-0479">Metal-binding</keyword>
<feature type="binding site" evidence="6 7">
    <location>
        <position position="35"/>
    </location>
    <ligand>
        <name>Zn(2+)</name>
        <dbReference type="ChEBI" id="CHEBI:29105"/>
    </ligand>
</feature>
<keyword evidence="3 6" id="KW-0862">Zinc</keyword>
<dbReference type="RefSeq" id="WP_189348675.1">
    <property type="nucleotide sequence ID" value="NZ_BMXK01000002.1"/>
</dbReference>
<dbReference type="SUPFAM" id="SSF57716">
    <property type="entry name" value="Glucocorticoid receptor-like (DNA-binding domain)"/>
    <property type="match status" value="1"/>
</dbReference>
<comment type="caution">
    <text evidence="9">The sequence shown here is derived from an EMBL/GenBank/DDBJ whole genome shotgun (WGS) entry which is preliminary data.</text>
</comment>
<dbReference type="InterPro" id="IPR010603">
    <property type="entry name" value="Znf_CppX_C4"/>
</dbReference>
<dbReference type="InterPro" id="IPR003593">
    <property type="entry name" value="AAA+_ATPase"/>
</dbReference>
<dbReference type="InterPro" id="IPR050052">
    <property type="entry name" value="ATP-dep_Clp_protease_ClpX"/>
</dbReference>
<dbReference type="InterPro" id="IPR038366">
    <property type="entry name" value="Znf_CppX_C4_sf"/>
</dbReference>
<evidence type="ECO:0000256" key="5">
    <source>
        <dbReference type="ARBA" id="ARBA00023186"/>
    </source>
</evidence>
<feature type="binding site" evidence="6 7">
    <location>
        <position position="13"/>
    </location>
    <ligand>
        <name>Zn(2+)</name>
        <dbReference type="ChEBI" id="CHEBI:29105"/>
    </ligand>
</feature>
<reference evidence="10" key="1">
    <citation type="journal article" date="2019" name="Int. J. Syst. Evol. Microbiol.">
        <title>The Global Catalogue of Microorganisms (GCM) 10K type strain sequencing project: providing services to taxonomists for standard genome sequencing and annotation.</title>
        <authorList>
            <consortium name="The Broad Institute Genomics Platform"/>
            <consortium name="The Broad Institute Genome Sequencing Center for Infectious Disease"/>
            <person name="Wu L."/>
            <person name="Ma J."/>
        </authorList>
    </citation>
    <scope>NUCLEOTIDE SEQUENCE [LARGE SCALE GENOMIC DNA]</scope>
    <source>
        <strain evidence="10">KCTC 19466</strain>
    </source>
</reference>
<keyword evidence="2 6" id="KW-0547">Nucleotide-binding</keyword>
<dbReference type="InterPro" id="IPR004487">
    <property type="entry name" value="Clp_protease_ATP-bd_su_ClpX"/>
</dbReference>
<comment type="subunit">
    <text evidence="6">Component of the ClpX-ClpP complex. Forms a hexameric ring that, in the presence of ATP, binds to fourteen ClpP subunits assembled into a disk-like structure with a central cavity, resembling the structure of eukaryotic proteasomes.</text>
</comment>
<dbReference type="GO" id="GO:0005524">
    <property type="term" value="F:ATP binding"/>
    <property type="evidence" value="ECO:0007669"/>
    <property type="project" value="UniProtKB-KW"/>
</dbReference>
<evidence type="ECO:0000256" key="7">
    <source>
        <dbReference type="PROSITE-ProRule" id="PRU01250"/>
    </source>
</evidence>
<comment type="similarity">
    <text evidence="6 7">Belongs to the ClpX chaperone family.</text>
</comment>
<dbReference type="InterPro" id="IPR019489">
    <property type="entry name" value="Clp_ATPase_C"/>
</dbReference>
<evidence type="ECO:0000256" key="1">
    <source>
        <dbReference type="ARBA" id="ARBA00022723"/>
    </source>
</evidence>
<keyword evidence="10" id="KW-1185">Reference proteome</keyword>
<keyword evidence="9" id="KW-0645">Protease</keyword>
<name>A0ABQ3GCR7_9MICC</name>
<feature type="binding site" evidence="6">
    <location>
        <begin position="130"/>
        <end position="137"/>
    </location>
    <ligand>
        <name>ATP</name>
        <dbReference type="ChEBI" id="CHEBI:30616"/>
    </ligand>
</feature>
<evidence type="ECO:0000256" key="4">
    <source>
        <dbReference type="ARBA" id="ARBA00022840"/>
    </source>
</evidence>
<evidence type="ECO:0000256" key="3">
    <source>
        <dbReference type="ARBA" id="ARBA00022833"/>
    </source>
</evidence>
<feature type="domain" description="ClpX-type ZB" evidence="8">
    <location>
        <begin position="1"/>
        <end position="54"/>
    </location>
</feature>
<feature type="binding site" evidence="6 7">
    <location>
        <position position="16"/>
    </location>
    <ligand>
        <name>Zn(2+)</name>
        <dbReference type="ChEBI" id="CHEBI:29105"/>
    </ligand>
</feature>
<evidence type="ECO:0000259" key="8">
    <source>
        <dbReference type="PROSITE" id="PS51902"/>
    </source>
</evidence>
<dbReference type="Proteomes" id="UP000642819">
    <property type="component" value="Unassembled WGS sequence"/>
</dbReference>
<organism evidence="9 10">
    <name type="scientific">Zhihengliuella salsuginis</name>
    <dbReference type="NCBI Taxonomy" id="578222"/>
    <lineage>
        <taxon>Bacteria</taxon>
        <taxon>Bacillati</taxon>
        <taxon>Actinomycetota</taxon>
        <taxon>Actinomycetes</taxon>
        <taxon>Micrococcales</taxon>
        <taxon>Micrococcaceae</taxon>
        <taxon>Zhihengliuella</taxon>
    </lineage>
</organism>
<dbReference type="CDD" id="cd19497">
    <property type="entry name" value="RecA-like_ClpX"/>
    <property type="match status" value="1"/>
</dbReference>
<dbReference type="GO" id="GO:0008233">
    <property type="term" value="F:peptidase activity"/>
    <property type="evidence" value="ECO:0007669"/>
    <property type="project" value="UniProtKB-KW"/>
</dbReference>
<evidence type="ECO:0000256" key="6">
    <source>
        <dbReference type="HAMAP-Rule" id="MF_00175"/>
    </source>
</evidence>
<dbReference type="PANTHER" id="PTHR48102">
    <property type="entry name" value="ATP-DEPENDENT CLP PROTEASE ATP-BINDING SUBUNIT CLPX-LIKE, MITOCHONDRIAL-RELATED"/>
    <property type="match status" value="1"/>
</dbReference>
<dbReference type="Gene3D" id="3.40.50.300">
    <property type="entry name" value="P-loop containing nucleotide triphosphate hydrolases"/>
    <property type="match status" value="1"/>
</dbReference>
<proteinExistence type="inferred from homology"/>
<dbReference type="EMBL" id="BMXK01000002">
    <property type="protein sequence ID" value="GHD01823.1"/>
    <property type="molecule type" value="Genomic_DNA"/>
</dbReference>
<dbReference type="Pfam" id="PF10431">
    <property type="entry name" value="ClpB_D2-small"/>
    <property type="match status" value="1"/>
</dbReference>
<dbReference type="InterPro" id="IPR003959">
    <property type="entry name" value="ATPase_AAA_core"/>
</dbReference>
<dbReference type="GO" id="GO:0006508">
    <property type="term" value="P:proteolysis"/>
    <property type="evidence" value="ECO:0007669"/>
    <property type="project" value="UniProtKB-KW"/>
</dbReference>
<dbReference type="PROSITE" id="PS51902">
    <property type="entry name" value="CLPX_ZB"/>
    <property type="match status" value="1"/>
</dbReference>
<accession>A0ABQ3GCR7</accession>
<sequence>MARMGESSELLKCNFCGKSQKQVRKLIAGPGVYICTECIELCNEIIEEELVEVDESEEFDLPRPREIFEHLNEYVIGQEAAKRSLSVAVYNHYKRIRDGQSQRPATTLNEAGTPLDDVEVSKSNIMLVGPTGCGKTYLAQTLARRLNVPFAVADATALTEAGYVGEDVENILLKLIQSADYDVKKAEQGIIYIDEIDKISRKSENPSITRDVSGEGVQQALLKILEGTVAQVPPQGGRKHPHQEFLQIDTTNVLFIVAGAFAGLEEIIGSRAGRKGIGFGAPLTALKSEDVSYADVRPEDLLKFGLIPEFIGRLPVTATVEELDREALVRILTEPKNALLKQYQKMFQIDGVELQFEQAALESVAQMAIERETGARGLRAILESVLGRVMFDLPGREDVAECIITADVVAGTAEPTLISHQVAQKRRNKSA</sequence>
<feature type="binding site" evidence="6 7">
    <location>
        <position position="38"/>
    </location>
    <ligand>
        <name>Zn(2+)</name>
        <dbReference type="ChEBI" id="CHEBI:29105"/>
    </ligand>
</feature>
<dbReference type="InterPro" id="IPR046425">
    <property type="entry name" value="ClpX_bact"/>
</dbReference>
<dbReference type="SMART" id="SM00382">
    <property type="entry name" value="AAA"/>
    <property type="match status" value="1"/>
</dbReference>
<gene>
    <name evidence="6 9" type="primary">clpX</name>
    <name evidence="9" type="ORF">GCM10008096_06370</name>
</gene>
<comment type="function">
    <text evidence="6">ATP-dependent specificity component of the Clp protease. It directs the protease to specific substrates. Can perform chaperone functions in the absence of ClpP.</text>
</comment>
<keyword evidence="9" id="KW-0378">Hydrolase</keyword>
<dbReference type="SMART" id="SM00994">
    <property type="entry name" value="zf-C4_ClpX"/>
    <property type="match status" value="1"/>
</dbReference>
<dbReference type="SUPFAM" id="SSF52540">
    <property type="entry name" value="P-loop containing nucleoside triphosphate hydrolases"/>
    <property type="match status" value="1"/>
</dbReference>
<dbReference type="InterPro" id="IPR027417">
    <property type="entry name" value="P-loop_NTPase"/>
</dbReference>
<dbReference type="Gene3D" id="6.20.220.10">
    <property type="entry name" value="ClpX chaperone, C4-type zinc finger domain"/>
    <property type="match status" value="1"/>
</dbReference>